<evidence type="ECO:0000313" key="3">
    <source>
        <dbReference type="EMBL" id="CAE7709854.1"/>
    </source>
</evidence>
<dbReference type="EMBL" id="CAJNIZ010045082">
    <property type="protein sequence ID" value="CAE7709854.1"/>
    <property type="molecule type" value="Genomic_DNA"/>
</dbReference>
<keyword evidence="4" id="KW-1185">Reference proteome</keyword>
<feature type="transmembrane region" description="Helical" evidence="2">
    <location>
        <begin position="12"/>
        <end position="32"/>
    </location>
</feature>
<dbReference type="AlphaFoldDB" id="A0A812X1G5"/>
<organism evidence="3 4">
    <name type="scientific">Symbiodinium pilosum</name>
    <name type="common">Dinoflagellate</name>
    <dbReference type="NCBI Taxonomy" id="2952"/>
    <lineage>
        <taxon>Eukaryota</taxon>
        <taxon>Sar</taxon>
        <taxon>Alveolata</taxon>
        <taxon>Dinophyceae</taxon>
        <taxon>Suessiales</taxon>
        <taxon>Symbiodiniaceae</taxon>
        <taxon>Symbiodinium</taxon>
    </lineage>
</organism>
<comment type="caution">
    <text evidence="3">The sequence shown here is derived from an EMBL/GenBank/DDBJ whole genome shotgun (WGS) entry which is preliminary data.</text>
</comment>
<reference evidence="3" key="1">
    <citation type="submission" date="2021-02" db="EMBL/GenBank/DDBJ databases">
        <authorList>
            <person name="Dougan E. K."/>
            <person name="Rhodes N."/>
            <person name="Thang M."/>
            <person name="Chan C."/>
        </authorList>
    </citation>
    <scope>NUCLEOTIDE SEQUENCE</scope>
</reference>
<sequence length="640" mass="69457">MGVSKPSYTQWISILKAVAASYAVYWSLLWVLGVPWPLRFRGELDGLERTRERSDDVARQAYDQKLETSGIIRGDFRAKIADRCQSCEDFCYNWLNVNPVYVLKSQYCSSDFGLDPCVFYEPGKEYLQLAPGDEGDLHAAQSQRWKKASVGLWLEFEGLGCIAPICFDEVCTEINSPSQSDSRRRLLQNRPPDSPLVSEADRSIAAGGSEDRPQSQPSSSASPADPRPGRGLSACEVRSSMHSDPAEGAAEVDRRVVATPRMQQQGPADAEDTDLLRAYAPMQTSEPAMSERQDAATEAAEDVRPSPTSAQDADPSPAYAAVQTSEPAFSERQDAASEVADIQSLPSARPQMSAPEASEDAGPSPTDTDGASLPRAYAALQTSEPASSERQDAASEVPDIQSLPSSRPQLSVPEVLADAGPSPTDTEALHDSDPGSFERRKSSSEAPVETEDSERMLLSQDFPLGGALDALAGRFPQSQKDGFLGNQVQDQGKVTAQEEEDAFRDILEWEANVKDIPAQGACVVEGSFHTKSVGHMQKVWVMVVIARFMDAAAQGGGTPAGTAKVITNGLMAQPEEVRPPWTKGRSEAEICEIVTQSICEAVEASYVVKDYMDAERAKGRNFDDIYSEVGTWWFEGKAFS</sequence>
<feature type="compositionally biased region" description="Basic and acidic residues" evidence="1">
    <location>
        <begin position="239"/>
        <end position="256"/>
    </location>
</feature>
<proteinExistence type="predicted"/>
<dbReference type="OrthoDB" id="437553at2759"/>
<protein>
    <submittedName>
        <fullName evidence="3">Uncharacterized protein</fullName>
    </submittedName>
</protein>
<keyword evidence="2" id="KW-0472">Membrane</keyword>
<accession>A0A812X1G5</accession>
<gene>
    <name evidence="3" type="ORF">SPIL2461_LOCUS20108</name>
</gene>
<feature type="compositionally biased region" description="Low complexity" evidence="1">
    <location>
        <begin position="214"/>
        <end position="224"/>
    </location>
</feature>
<dbReference type="Proteomes" id="UP000649617">
    <property type="component" value="Unassembled WGS sequence"/>
</dbReference>
<keyword evidence="2" id="KW-1133">Transmembrane helix</keyword>
<keyword evidence="2" id="KW-0812">Transmembrane</keyword>
<evidence type="ECO:0000256" key="2">
    <source>
        <dbReference type="SAM" id="Phobius"/>
    </source>
</evidence>
<feature type="compositionally biased region" description="Basic and acidic residues" evidence="1">
    <location>
        <begin position="427"/>
        <end position="443"/>
    </location>
</feature>
<feature type="region of interest" description="Disordered" evidence="1">
    <location>
        <begin position="177"/>
        <end position="454"/>
    </location>
</feature>
<name>A0A812X1G5_SYMPI</name>
<evidence type="ECO:0000256" key="1">
    <source>
        <dbReference type="SAM" id="MobiDB-lite"/>
    </source>
</evidence>
<evidence type="ECO:0000313" key="4">
    <source>
        <dbReference type="Proteomes" id="UP000649617"/>
    </source>
</evidence>